<dbReference type="PROSITE" id="PS01081">
    <property type="entry name" value="HTH_TETR_1"/>
    <property type="match status" value="1"/>
</dbReference>
<dbReference type="EMBL" id="JAUSQM010000001">
    <property type="protein sequence ID" value="MDP9823086.1"/>
    <property type="molecule type" value="Genomic_DNA"/>
</dbReference>
<dbReference type="Gene3D" id="1.10.357.10">
    <property type="entry name" value="Tetracycline Repressor, domain 2"/>
    <property type="match status" value="1"/>
</dbReference>
<dbReference type="PANTHER" id="PTHR30055">
    <property type="entry name" value="HTH-TYPE TRANSCRIPTIONAL REGULATOR RUTR"/>
    <property type="match status" value="1"/>
</dbReference>
<comment type="caution">
    <text evidence="6">The sequence shown here is derived from an EMBL/GenBank/DDBJ whole genome shotgun (WGS) entry which is preliminary data.</text>
</comment>
<organism evidence="6 7">
    <name type="scientific">Nocardioides massiliensis</name>
    <dbReference type="NCBI Taxonomy" id="1325935"/>
    <lineage>
        <taxon>Bacteria</taxon>
        <taxon>Bacillati</taxon>
        <taxon>Actinomycetota</taxon>
        <taxon>Actinomycetes</taxon>
        <taxon>Propionibacteriales</taxon>
        <taxon>Nocardioidaceae</taxon>
        <taxon>Nocardioides</taxon>
    </lineage>
</organism>
<evidence type="ECO:0000259" key="5">
    <source>
        <dbReference type="PROSITE" id="PS50977"/>
    </source>
</evidence>
<protein>
    <submittedName>
        <fullName evidence="6">AcrR family transcriptional regulator</fullName>
    </submittedName>
</protein>
<dbReference type="PRINTS" id="PR00455">
    <property type="entry name" value="HTHTETR"/>
</dbReference>
<dbReference type="InterPro" id="IPR041490">
    <property type="entry name" value="KstR2_TetR_C"/>
</dbReference>
<dbReference type="Pfam" id="PF00440">
    <property type="entry name" value="TetR_N"/>
    <property type="match status" value="1"/>
</dbReference>
<evidence type="ECO:0000313" key="6">
    <source>
        <dbReference type="EMBL" id="MDP9823086.1"/>
    </source>
</evidence>
<keyword evidence="2 4" id="KW-0238">DNA-binding</keyword>
<keyword evidence="3" id="KW-0804">Transcription</keyword>
<dbReference type="Pfam" id="PF17932">
    <property type="entry name" value="TetR_C_24"/>
    <property type="match status" value="1"/>
</dbReference>
<sequence length="195" mass="21772">MPKILGDSLEEHRAETTRRVFAAFVRLVSEHGYAGVSMSDIAREAGVGRTSLYNHFRDKEDILLEYAMDETSRYVADLERAMSQAASPIERLRIYVREYLHLAESFHFGLGPEVYAVLSPEAGRQIHEHIRVVEDVLRRTLREASAAGEIPPQDPEIVVPLVHAALQGRRLPTGPGAEEALRTVESFVLRALGAD</sequence>
<dbReference type="InterPro" id="IPR036271">
    <property type="entry name" value="Tet_transcr_reg_TetR-rel_C_sf"/>
</dbReference>
<proteinExistence type="predicted"/>
<evidence type="ECO:0000256" key="4">
    <source>
        <dbReference type="PROSITE-ProRule" id="PRU00335"/>
    </source>
</evidence>
<name>A0ABT9NRN5_9ACTN</name>
<dbReference type="InterPro" id="IPR050109">
    <property type="entry name" value="HTH-type_TetR-like_transc_reg"/>
</dbReference>
<dbReference type="SUPFAM" id="SSF46689">
    <property type="entry name" value="Homeodomain-like"/>
    <property type="match status" value="1"/>
</dbReference>
<evidence type="ECO:0000256" key="2">
    <source>
        <dbReference type="ARBA" id="ARBA00023125"/>
    </source>
</evidence>
<feature type="DNA-binding region" description="H-T-H motif" evidence="4">
    <location>
        <begin position="37"/>
        <end position="56"/>
    </location>
</feature>
<dbReference type="PANTHER" id="PTHR30055:SF234">
    <property type="entry name" value="HTH-TYPE TRANSCRIPTIONAL REGULATOR BETI"/>
    <property type="match status" value="1"/>
</dbReference>
<accession>A0ABT9NRN5</accession>
<reference evidence="6 7" key="1">
    <citation type="submission" date="2023-07" db="EMBL/GenBank/DDBJ databases">
        <title>Sequencing the genomes of 1000 actinobacteria strains.</title>
        <authorList>
            <person name="Klenk H.-P."/>
        </authorList>
    </citation>
    <scope>NUCLEOTIDE SEQUENCE [LARGE SCALE GENOMIC DNA]</scope>
    <source>
        <strain evidence="6 7">GD13</strain>
    </source>
</reference>
<feature type="domain" description="HTH tetR-type" evidence="5">
    <location>
        <begin position="14"/>
        <end position="74"/>
    </location>
</feature>
<gene>
    <name evidence="6" type="ORF">J2S59_002895</name>
</gene>
<keyword evidence="1" id="KW-0805">Transcription regulation</keyword>
<dbReference type="InterPro" id="IPR009057">
    <property type="entry name" value="Homeodomain-like_sf"/>
</dbReference>
<dbReference type="Proteomes" id="UP001240447">
    <property type="component" value="Unassembled WGS sequence"/>
</dbReference>
<keyword evidence="7" id="KW-1185">Reference proteome</keyword>
<evidence type="ECO:0000256" key="3">
    <source>
        <dbReference type="ARBA" id="ARBA00023163"/>
    </source>
</evidence>
<dbReference type="SUPFAM" id="SSF48498">
    <property type="entry name" value="Tetracyclin repressor-like, C-terminal domain"/>
    <property type="match status" value="1"/>
</dbReference>
<dbReference type="InterPro" id="IPR001647">
    <property type="entry name" value="HTH_TetR"/>
</dbReference>
<evidence type="ECO:0000313" key="7">
    <source>
        <dbReference type="Proteomes" id="UP001240447"/>
    </source>
</evidence>
<dbReference type="RefSeq" id="WP_068123202.1">
    <property type="nucleotide sequence ID" value="NZ_CCXJ01000627.1"/>
</dbReference>
<dbReference type="InterPro" id="IPR023772">
    <property type="entry name" value="DNA-bd_HTH_TetR-type_CS"/>
</dbReference>
<dbReference type="PROSITE" id="PS50977">
    <property type="entry name" value="HTH_TETR_2"/>
    <property type="match status" value="1"/>
</dbReference>
<evidence type="ECO:0000256" key="1">
    <source>
        <dbReference type="ARBA" id="ARBA00023015"/>
    </source>
</evidence>